<evidence type="ECO:0000313" key="3">
    <source>
        <dbReference type="EMBL" id="CAI9277767.1"/>
    </source>
</evidence>
<reference evidence="3" key="1">
    <citation type="submission" date="2023-04" db="EMBL/GenBank/DDBJ databases">
        <authorList>
            <person name="Vijverberg K."/>
            <person name="Xiong W."/>
            <person name="Schranz E."/>
        </authorList>
    </citation>
    <scope>NUCLEOTIDE SEQUENCE</scope>
</reference>
<evidence type="ECO:0000256" key="1">
    <source>
        <dbReference type="ARBA" id="ARBA00007626"/>
    </source>
</evidence>
<evidence type="ECO:0000313" key="4">
    <source>
        <dbReference type="Proteomes" id="UP001177003"/>
    </source>
</evidence>
<keyword evidence="2" id="KW-0677">Repeat</keyword>
<evidence type="ECO:0000256" key="2">
    <source>
        <dbReference type="ARBA" id="ARBA00022737"/>
    </source>
</evidence>
<name>A0AA36E0V3_LACSI</name>
<dbReference type="Gene3D" id="1.25.40.10">
    <property type="entry name" value="Tetratricopeptide repeat domain"/>
    <property type="match status" value="1"/>
</dbReference>
<sequence length="146" mass="16423">MVAMANTRMNFSLIVSRQSTRFEVKFNRLLQAITRMKAYSCALDMFKQMTVRGKAKDGLGVLCIGLKLGVVPDRFTFSTLLDGFIKANRVGEAELFFRNPSKKRYVKQMQPCTKLTMIKGLCKVSQNSIAIGLLGLMEEEAVDLML</sequence>
<dbReference type="AlphaFoldDB" id="A0AA36E0V3"/>
<gene>
    <name evidence="3" type="ORF">LSALG_LOCUS17677</name>
</gene>
<accession>A0AA36E0V3</accession>
<dbReference type="EMBL" id="OX465079">
    <property type="protein sequence ID" value="CAI9277767.1"/>
    <property type="molecule type" value="Genomic_DNA"/>
</dbReference>
<dbReference type="Pfam" id="PF12854">
    <property type="entry name" value="PPR_1"/>
    <property type="match status" value="1"/>
</dbReference>
<dbReference type="InterPro" id="IPR011990">
    <property type="entry name" value="TPR-like_helical_dom_sf"/>
</dbReference>
<dbReference type="InterPro" id="IPR002885">
    <property type="entry name" value="PPR_rpt"/>
</dbReference>
<dbReference type="Proteomes" id="UP001177003">
    <property type="component" value="Chromosome 3"/>
</dbReference>
<keyword evidence="4" id="KW-1185">Reference proteome</keyword>
<dbReference type="Pfam" id="PF01535">
    <property type="entry name" value="PPR"/>
    <property type="match status" value="1"/>
</dbReference>
<evidence type="ECO:0008006" key="5">
    <source>
        <dbReference type="Google" id="ProtNLM"/>
    </source>
</evidence>
<proteinExistence type="inferred from homology"/>
<protein>
    <recommendedName>
        <fullName evidence="5">Pentatricopeptide repeat-containing protein</fullName>
    </recommendedName>
</protein>
<comment type="similarity">
    <text evidence="1">Belongs to the PPR family. P subfamily.</text>
</comment>
<organism evidence="3 4">
    <name type="scientific">Lactuca saligna</name>
    <name type="common">Willowleaf lettuce</name>
    <dbReference type="NCBI Taxonomy" id="75948"/>
    <lineage>
        <taxon>Eukaryota</taxon>
        <taxon>Viridiplantae</taxon>
        <taxon>Streptophyta</taxon>
        <taxon>Embryophyta</taxon>
        <taxon>Tracheophyta</taxon>
        <taxon>Spermatophyta</taxon>
        <taxon>Magnoliopsida</taxon>
        <taxon>eudicotyledons</taxon>
        <taxon>Gunneridae</taxon>
        <taxon>Pentapetalae</taxon>
        <taxon>asterids</taxon>
        <taxon>campanulids</taxon>
        <taxon>Asterales</taxon>
        <taxon>Asteraceae</taxon>
        <taxon>Cichorioideae</taxon>
        <taxon>Cichorieae</taxon>
        <taxon>Lactucinae</taxon>
        <taxon>Lactuca</taxon>
    </lineage>
</organism>
<dbReference type="PANTHER" id="PTHR47941">
    <property type="entry name" value="PENTATRICOPEPTIDE REPEAT-CONTAINING PROTEIN 3, MITOCHONDRIAL"/>
    <property type="match status" value="1"/>
</dbReference>